<comment type="similarity">
    <text evidence="1 7 8">Belongs to the universal ribosomal protein uL3 family.</text>
</comment>
<evidence type="ECO:0000256" key="1">
    <source>
        <dbReference type="ARBA" id="ARBA00006540"/>
    </source>
</evidence>
<evidence type="ECO:0000256" key="2">
    <source>
        <dbReference type="ARBA" id="ARBA00022730"/>
    </source>
</evidence>
<keyword evidence="2 7" id="KW-0699">rRNA-binding</keyword>
<evidence type="ECO:0000313" key="14">
    <source>
        <dbReference type="Proteomes" id="UP000324176"/>
    </source>
</evidence>
<evidence type="ECO:0000256" key="10">
    <source>
        <dbReference type="SAM" id="MobiDB-lite"/>
    </source>
</evidence>
<evidence type="ECO:0000313" key="12">
    <source>
        <dbReference type="EMBL" id="TYP80147.1"/>
    </source>
</evidence>
<dbReference type="Proteomes" id="UP000034156">
    <property type="component" value="Chromosome"/>
</dbReference>
<sequence length="217" mass="23612">MSIGLIGKKVGMTRIFTDNGDSFPVTVLDVSNNRITQIKKFETDGYNALQVTFGIQHANRLSKPAQGHFANAGVEAGRVIKEFRVNADELNEVKAGMKLELNMFQVGQIVDVTSKSIGKGYAGTIKRHNFSSNRASHGNSRSHNVPGSIGMAQDPGRVFPGKKMSGRLGGEKCTIQNLEILRIDMDRELIHVKGAVPGAKEEIVVLRSGIKSKPKNK</sequence>
<evidence type="ECO:0000256" key="3">
    <source>
        <dbReference type="ARBA" id="ARBA00022884"/>
    </source>
</evidence>
<protein>
    <recommendedName>
        <fullName evidence="6 7">Large ribosomal subunit protein uL3</fullName>
    </recommendedName>
</protein>
<keyword evidence="5 7" id="KW-0687">Ribonucleoprotein</keyword>
<dbReference type="HAMAP" id="MF_01325_B">
    <property type="entry name" value="Ribosomal_uL3_B"/>
    <property type="match status" value="1"/>
</dbReference>
<dbReference type="FunFam" id="3.30.160.810:FF:000001">
    <property type="entry name" value="50S ribosomal protein L3"/>
    <property type="match status" value="1"/>
</dbReference>
<feature type="modified residue" description="N5-methylglutamine" evidence="7">
    <location>
        <position position="153"/>
    </location>
</feature>
<dbReference type="RefSeq" id="WP_046851107.1">
    <property type="nucleotide sequence ID" value="NZ_CBDIPD010000179.1"/>
</dbReference>
<dbReference type="Pfam" id="PF00297">
    <property type="entry name" value="Ribosomal_L3"/>
    <property type="match status" value="1"/>
</dbReference>
<reference evidence="12 14" key="3">
    <citation type="submission" date="2019-07" db="EMBL/GenBank/DDBJ databases">
        <title>Active sludge and wastewater microbial communities from Klosterneuburg, Austria.</title>
        <authorList>
            <person name="Wagner M."/>
        </authorList>
    </citation>
    <scope>NUCLEOTIDE SEQUENCE [LARGE SCALE GENOMIC DNA]</scope>
    <source>
        <strain evidence="12 14">Nm2</strain>
    </source>
</reference>
<dbReference type="Proteomes" id="UP000324176">
    <property type="component" value="Unassembled WGS sequence"/>
</dbReference>
<evidence type="ECO:0000256" key="4">
    <source>
        <dbReference type="ARBA" id="ARBA00022980"/>
    </source>
</evidence>
<dbReference type="EMBL" id="VNHT01000062">
    <property type="protein sequence ID" value="TYP80147.1"/>
    <property type="molecule type" value="Genomic_DNA"/>
</dbReference>
<dbReference type="InterPro" id="IPR009000">
    <property type="entry name" value="Transl_B-barrel_sf"/>
</dbReference>
<dbReference type="GO" id="GO:0019843">
    <property type="term" value="F:rRNA binding"/>
    <property type="evidence" value="ECO:0007669"/>
    <property type="project" value="UniProtKB-UniRule"/>
</dbReference>
<gene>
    <name evidence="7" type="primary">rplC</name>
    <name evidence="11" type="ORF">AAW31_16700</name>
    <name evidence="12" type="ORF">BCL69_10623</name>
</gene>
<dbReference type="OrthoDB" id="9806135at2"/>
<comment type="subunit">
    <text evidence="7 9">Part of the 50S ribosomal subunit. Forms a cluster with proteins L14 and L19.</text>
</comment>
<dbReference type="PANTHER" id="PTHR11229">
    <property type="entry name" value="50S RIBOSOMAL PROTEIN L3"/>
    <property type="match status" value="1"/>
</dbReference>
<dbReference type="GO" id="GO:0022625">
    <property type="term" value="C:cytosolic large ribosomal subunit"/>
    <property type="evidence" value="ECO:0007669"/>
    <property type="project" value="TreeGrafter"/>
</dbReference>
<accession>A0A0F7KJU2</accession>
<comment type="PTM">
    <text evidence="7">Methylated by PrmB.</text>
</comment>
<dbReference type="InterPro" id="IPR019927">
    <property type="entry name" value="Ribosomal_uL3_bac/org-type"/>
</dbReference>
<evidence type="ECO:0000313" key="11">
    <source>
        <dbReference type="EMBL" id="AKH39082.1"/>
    </source>
</evidence>
<evidence type="ECO:0000256" key="9">
    <source>
        <dbReference type="RuleBase" id="RU003906"/>
    </source>
</evidence>
<dbReference type="Gene3D" id="3.30.160.810">
    <property type="match status" value="1"/>
</dbReference>
<proteinExistence type="inferred from homology"/>
<dbReference type="NCBIfam" id="TIGR03625">
    <property type="entry name" value="L3_bact"/>
    <property type="match status" value="1"/>
</dbReference>
<dbReference type="AlphaFoldDB" id="A0A0F7KJU2"/>
<feature type="compositionally biased region" description="Polar residues" evidence="10">
    <location>
        <begin position="130"/>
        <end position="145"/>
    </location>
</feature>
<dbReference type="KEGG" id="nco:AAW31_16700"/>
<dbReference type="EMBL" id="CP011451">
    <property type="protein sequence ID" value="AKH39082.1"/>
    <property type="molecule type" value="Genomic_DNA"/>
</dbReference>
<dbReference type="PANTHER" id="PTHR11229:SF16">
    <property type="entry name" value="LARGE RIBOSOMAL SUBUNIT PROTEIN UL3C"/>
    <property type="match status" value="1"/>
</dbReference>
<keyword evidence="3 7" id="KW-0694">RNA-binding</keyword>
<keyword evidence="4 7" id="KW-0689">Ribosomal protein</keyword>
<feature type="region of interest" description="Disordered" evidence="10">
    <location>
        <begin position="130"/>
        <end position="155"/>
    </location>
</feature>
<dbReference type="PROSITE" id="PS00474">
    <property type="entry name" value="RIBOSOMAL_L3"/>
    <property type="match status" value="1"/>
</dbReference>
<dbReference type="GO" id="GO:0003735">
    <property type="term" value="F:structural constituent of ribosome"/>
    <property type="evidence" value="ECO:0007669"/>
    <property type="project" value="UniProtKB-UniRule"/>
</dbReference>
<evidence type="ECO:0000313" key="13">
    <source>
        <dbReference type="Proteomes" id="UP000034156"/>
    </source>
</evidence>
<evidence type="ECO:0000256" key="7">
    <source>
        <dbReference type="HAMAP-Rule" id="MF_01325"/>
    </source>
</evidence>
<dbReference type="Gene3D" id="2.40.30.10">
    <property type="entry name" value="Translation factors"/>
    <property type="match status" value="1"/>
</dbReference>
<dbReference type="FunFam" id="2.40.30.10:FF:000004">
    <property type="entry name" value="50S ribosomal protein L3"/>
    <property type="match status" value="1"/>
</dbReference>
<organism evidence="11 13">
    <name type="scientific">Nitrosomonas communis</name>
    <dbReference type="NCBI Taxonomy" id="44574"/>
    <lineage>
        <taxon>Bacteria</taxon>
        <taxon>Pseudomonadati</taxon>
        <taxon>Pseudomonadota</taxon>
        <taxon>Betaproteobacteria</taxon>
        <taxon>Nitrosomonadales</taxon>
        <taxon>Nitrosomonadaceae</taxon>
        <taxon>Nitrosomonas</taxon>
    </lineage>
</organism>
<evidence type="ECO:0000256" key="6">
    <source>
        <dbReference type="ARBA" id="ARBA00035243"/>
    </source>
</evidence>
<dbReference type="GO" id="GO:0006412">
    <property type="term" value="P:translation"/>
    <property type="evidence" value="ECO:0007669"/>
    <property type="project" value="UniProtKB-UniRule"/>
</dbReference>
<reference evidence="11 13" key="2">
    <citation type="journal article" date="2016" name="Genome Announc.">
        <title>Genome Sequence of Nitrosomonas communis Strain Nm2, a Mesophilic Ammonia-Oxidizing Bacterium Isolated from Mediterranean Soil.</title>
        <authorList>
            <person name="Kozlowski J.A."/>
            <person name="Kits K.D."/>
            <person name="Stein L.Y."/>
        </authorList>
    </citation>
    <scope>NUCLEOTIDE SEQUENCE [LARGE SCALE GENOMIC DNA]</scope>
    <source>
        <strain evidence="11 13">Nm2</strain>
    </source>
</reference>
<comment type="function">
    <text evidence="7 9">One of the primary rRNA binding proteins, it binds directly near the 3'-end of the 23S rRNA, where it nucleates assembly of the 50S subunit.</text>
</comment>
<evidence type="ECO:0000256" key="8">
    <source>
        <dbReference type="RuleBase" id="RU003905"/>
    </source>
</evidence>
<evidence type="ECO:0000256" key="5">
    <source>
        <dbReference type="ARBA" id="ARBA00023274"/>
    </source>
</evidence>
<dbReference type="InterPro" id="IPR019926">
    <property type="entry name" value="Ribosomal_uL3_CS"/>
</dbReference>
<reference evidence="13" key="1">
    <citation type="submission" date="2015-05" db="EMBL/GenBank/DDBJ databases">
        <title>Draft genome of Nitrosomonas communis strain Nm2.</title>
        <authorList>
            <person name="Kozlowski J.A."/>
            <person name="Kits K.D."/>
            <person name="Stein L.Y."/>
        </authorList>
    </citation>
    <scope>NUCLEOTIDE SEQUENCE [LARGE SCALE GENOMIC DNA]</scope>
    <source>
        <strain evidence="13">Nm2</strain>
    </source>
</reference>
<dbReference type="InterPro" id="IPR000597">
    <property type="entry name" value="Ribosomal_uL3"/>
</dbReference>
<dbReference type="SUPFAM" id="SSF50447">
    <property type="entry name" value="Translation proteins"/>
    <property type="match status" value="1"/>
</dbReference>
<dbReference type="PATRIC" id="fig|44574.3.peg.4028"/>
<name>A0A0F7KJU2_9PROT</name>
<keyword evidence="7" id="KW-0488">Methylation</keyword>
<keyword evidence="13" id="KW-1185">Reference proteome</keyword>